<evidence type="ECO:0000256" key="7">
    <source>
        <dbReference type="ARBA" id="ARBA00022824"/>
    </source>
</evidence>
<dbReference type="InterPro" id="IPR050476">
    <property type="entry name" value="Insect_CytP450_Detox"/>
</dbReference>
<dbReference type="PRINTS" id="PR00463">
    <property type="entry name" value="EP450I"/>
</dbReference>
<evidence type="ECO:0000256" key="11">
    <source>
        <dbReference type="ARBA" id="ARBA00023033"/>
    </source>
</evidence>
<dbReference type="AlphaFoldDB" id="A0AAW2HLC8"/>
<comment type="similarity">
    <text evidence="4 14">Belongs to the cytochrome P450 family.</text>
</comment>
<dbReference type="GO" id="GO:0004497">
    <property type="term" value="F:monooxygenase activity"/>
    <property type="evidence" value="ECO:0007669"/>
    <property type="project" value="UniProtKB-KW"/>
</dbReference>
<dbReference type="PRINTS" id="PR00385">
    <property type="entry name" value="P450"/>
</dbReference>
<dbReference type="InterPro" id="IPR001128">
    <property type="entry name" value="Cyt_P450"/>
</dbReference>
<evidence type="ECO:0000256" key="1">
    <source>
        <dbReference type="ARBA" id="ARBA00001971"/>
    </source>
</evidence>
<keyword evidence="10 13" id="KW-0408">Iron</keyword>
<sequence>MENPIFGFAKILLGLSVIFLTFLYIHFRLIGSKYFSRRNIPHLKPIFLLGNLWRANLSTNFLELLSNIHVRNRRKKILGLWLFTRPNLMVMDTEIVKRILIKDFRHFRDRGLATNEDLDPLTGHLLFLNGKRWRNLRVKLIPTFTSGKMKMMFPAMSKCGKELQEVLKKPAETGEVVEVKDILARYATDVISSCAFGIETNSLQNPKSEFREYGRKMFKIGFKRLVLNSIAFTYPKLGRLFKIRVIPKDVSDFFINIVRETVEYREKTQTKRNDFLQLLIQLIREGKIEDVDKTPVDGLEDEEIVRKFSLLEAAAQCFIFFGAGFESSSSALTFCLYELALNPDIQKRLQDEIDSTLIDCDNEMTYETLLEMEYLDKIVLETLRKYPPIGILQRQSEIEYHIPEMDLTLDKGTAIVISVWGTHRDPDLYPEPDKFDPERFSPEEKAKRDACAYLPFGEGPRNCIGSRFAMMQLKIALYYLMNAFSVEVTSSTPIPVAYDVGSFVAVPVGGMNLRFKFRW</sequence>
<evidence type="ECO:0000256" key="13">
    <source>
        <dbReference type="PIRSR" id="PIRSR602401-1"/>
    </source>
</evidence>
<evidence type="ECO:0008006" key="17">
    <source>
        <dbReference type="Google" id="ProtNLM"/>
    </source>
</evidence>
<feature type="binding site" description="axial binding residue" evidence="13">
    <location>
        <position position="463"/>
    </location>
    <ligand>
        <name>heme</name>
        <dbReference type="ChEBI" id="CHEBI:30413"/>
    </ligand>
    <ligandPart>
        <name>Fe</name>
        <dbReference type="ChEBI" id="CHEBI:18248"/>
    </ligandPart>
</feature>
<dbReference type="PANTHER" id="PTHR24292:SF100">
    <property type="entry name" value="CYTOCHROME P450 6A16, ISOFORM B-RELATED"/>
    <property type="match status" value="1"/>
</dbReference>
<gene>
    <name evidence="16" type="ORF">PYX00_007708</name>
</gene>
<keyword evidence="8" id="KW-0492">Microsome</keyword>
<proteinExistence type="inferred from homology"/>
<dbReference type="EMBL" id="JARGDH010000004">
    <property type="protein sequence ID" value="KAL0270236.1"/>
    <property type="molecule type" value="Genomic_DNA"/>
</dbReference>
<dbReference type="PANTHER" id="PTHR24292">
    <property type="entry name" value="CYTOCHROME P450"/>
    <property type="match status" value="1"/>
</dbReference>
<evidence type="ECO:0000313" key="16">
    <source>
        <dbReference type="EMBL" id="KAL0270236.1"/>
    </source>
</evidence>
<evidence type="ECO:0000256" key="14">
    <source>
        <dbReference type="RuleBase" id="RU000461"/>
    </source>
</evidence>
<dbReference type="FunFam" id="1.10.630.10:FF:000042">
    <property type="entry name" value="Cytochrome P450"/>
    <property type="match status" value="1"/>
</dbReference>
<dbReference type="GO" id="GO:0005506">
    <property type="term" value="F:iron ion binding"/>
    <property type="evidence" value="ECO:0007669"/>
    <property type="project" value="InterPro"/>
</dbReference>
<dbReference type="GO" id="GO:0005789">
    <property type="term" value="C:endoplasmic reticulum membrane"/>
    <property type="evidence" value="ECO:0007669"/>
    <property type="project" value="UniProtKB-SubCell"/>
</dbReference>
<dbReference type="SUPFAM" id="SSF48264">
    <property type="entry name" value="Cytochrome P450"/>
    <property type="match status" value="1"/>
</dbReference>
<evidence type="ECO:0000256" key="2">
    <source>
        <dbReference type="ARBA" id="ARBA00004174"/>
    </source>
</evidence>
<evidence type="ECO:0000256" key="6">
    <source>
        <dbReference type="ARBA" id="ARBA00022723"/>
    </source>
</evidence>
<dbReference type="PROSITE" id="PS00086">
    <property type="entry name" value="CYTOCHROME_P450"/>
    <property type="match status" value="1"/>
</dbReference>
<evidence type="ECO:0000256" key="3">
    <source>
        <dbReference type="ARBA" id="ARBA00004406"/>
    </source>
</evidence>
<dbReference type="InterPro" id="IPR017972">
    <property type="entry name" value="Cyt_P450_CS"/>
</dbReference>
<evidence type="ECO:0000256" key="15">
    <source>
        <dbReference type="SAM" id="Phobius"/>
    </source>
</evidence>
<dbReference type="InterPro" id="IPR036396">
    <property type="entry name" value="Cyt_P450_sf"/>
</dbReference>
<name>A0AAW2HLC8_9NEOP</name>
<accession>A0AAW2HLC8</accession>
<keyword evidence="11 14" id="KW-0503">Monooxygenase</keyword>
<evidence type="ECO:0000256" key="8">
    <source>
        <dbReference type="ARBA" id="ARBA00022848"/>
    </source>
</evidence>
<reference evidence="16" key="1">
    <citation type="journal article" date="2024" name="Gigascience">
        <title>Chromosome-level genome of the poultry shaft louse Menopon gallinae provides insight into the host-switching and adaptive evolution of parasitic lice.</title>
        <authorList>
            <person name="Xu Y."/>
            <person name="Ma L."/>
            <person name="Liu S."/>
            <person name="Liang Y."/>
            <person name="Liu Q."/>
            <person name="He Z."/>
            <person name="Tian L."/>
            <person name="Duan Y."/>
            <person name="Cai W."/>
            <person name="Li H."/>
            <person name="Song F."/>
        </authorList>
    </citation>
    <scope>NUCLEOTIDE SEQUENCE</scope>
    <source>
        <strain evidence="16">Cailab_2023a</strain>
    </source>
</reference>
<comment type="subcellular location">
    <subcellularLocation>
        <location evidence="3">Endoplasmic reticulum membrane</location>
        <topology evidence="3">Peripheral membrane protein</topology>
    </subcellularLocation>
    <subcellularLocation>
        <location evidence="2">Microsome membrane</location>
        <topology evidence="2">Peripheral membrane protein</topology>
    </subcellularLocation>
</comment>
<feature type="transmembrane region" description="Helical" evidence="15">
    <location>
        <begin position="6"/>
        <end position="27"/>
    </location>
</feature>
<keyword evidence="15" id="KW-0812">Transmembrane</keyword>
<keyword evidence="7" id="KW-0256">Endoplasmic reticulum</keyword>
<evidence type="ECO:0000256" key="12">
    <source>
        <dbReference type="ARBA" id="ARBA00023136"/>
    </source>
</evidence>
<dbReference type="GO" id="GO:0020037">
    <property type="term" value="F:heme binding"/>
    <property type="evidence" value="ECO:0007669"/>
    <property type="project" value="InterPro"/>
</dbReference>
<keyword evidence="9 14" id="KW-0560">Oxidoreductase</keyword>
<comment type="caution">
    <text evidence="16">The sequence shown here is derived from an EMBL/GenBank/DDBJ whole genome shotgun (WGS) entry which is preliminary data.</text>
</comment>
<comment type="cofactor">
    <cofactor evidence="1 13">
        <name>heme</name>
        <dbReference type="ChEBI" id="CHEBI:30413"/>
    </cofactor>
</comment>
<evidence type="ECO:0000256" key="5">
    <source>
        <dbReference type="ARBA" id="ARBA00022617"/>
    </source>
</evidence>
<evidence type="ECO:0000256" key="4">
    <source>
        <dbReference type="ARBA" id="ARBA00010617"/>
    </source>
</evidence>
<protein>
    <recommendedName>
        <fullName evidence="17">Cytochrome P450</fullName>
    </recommendedName>
</protein>
<keyword evidence="6 13" id="KW-0479">Metal-binding</keyword>
<evidence type="ECO:0000256" key="10">
    <source>
        <dbReference type="ARBA" id="ARBA00023004"/>
    </source>
</evidence>
<dbReference type="CDD" id="cd11056">
    <property type="entry name" value="CYP6-like"/>
    <property type="match status" value="1"/>
</dbReference>
<dbReference type="InterPro" id="IPR002401">
    <property type="entry name" value="Cyt_P450_E_grp-I"/>
</dbReference>
<dbReference type="Pfam" id="PF00067">
    <property type="entry name" value="p450"/>
    <property type="match status" value="1"/>
</dbReference>
<organism evidence="16">
    <name type="scientific">Menopon gallinae</name>
    <name type="common">poultry shaft louse</name>
    <dbReference type="NCBI Taxonomy" id="328185"/>
    <lineage>
        <taxon>Eukaryota</taxon>
        <taxon>Metazoa</taxon>
        <taxon>Ecdysozoa</taxon>
        <taxon>Arthropoda</taxon>
        <taxon>Hexapoda</taxon>
        <taxon>Insecta</taxon>
        <taxon>Pterygota</taxon>
        <taxon>Neoptera</taxon>
        <taxon>Paraneoptera</taxon>
        <taxon>Psocodea</taxon>
        <taxon>Troctomorpha</taxon>
        <taxon>Phthiraptera</taxon>
        <taxon>Amblycera</taxon>
        <taxon>Menoponidae</taxon>
        <taxon>Menopon</taxon>
    </lineage>
</organism>
<evidence type="ECO:0000256" key="9">
    <source>
        <dbReference type="ARBA" id="ARBA00023002"/>
    </source>
</evidence>
<keyword evidence="15" id="KW-1133">Transmembrane helix</keyword>
<dbReference type="GO" id="GO:0016705">
    <property type="term" value="F:oxidoreductase activity, acting on paired donors, with incorporation or reduction of molecular oxygen"/>
    <property type="evidence" value="ECO:0007669"/>
    <property type="project" value="InterPro"/>
</dbReference>
<keyword evidence="12 15" id="KW-0472">Membrane</keyword>
<keyword evidence="5 13" id="KW-0349">Heme</keyword>
<dbReference type="Gene3D" id="1.10.630.10">
    <property type="entry name" value="Cytochrome P450"/>
    <property type="match status" value="1"/>
</dbReference>